<keyword evidence="5 11" id="KW-1133">Transmembrane helix</keyword>
<dbReference type="PANTHER" id="PTHR11292">
    <property type="entry name" value="T-CELL SURFACE GLYCOPROTEIN CD8 BETA CHAIN"/>
    <property type="match status" value="1"/>
</dbReference>
<keyword evidence="9" id="KW-0325">Glycoprotein</keyword>
<evidence type="ECO:0000313" key="15">
    <source>
        <dbReference type="Proteomes" id="UP000472267"/>
    </source>
</evidence>
<dbReference type="OrthoDB" id="9394844at2759"/>
<keyword evidence="3 12" id="KW-0732">Signal</keyword>
<dbReference type="InterPro" id="IPR007110">
    <property type="entry name" value="Ig-like_dom"/>
</dbReference>
<evidence type="ECO:0000313" key="14">
    <source>
        <dbReference type="Ensembl" id="ENSSFAP00005026476.1"/>
    </source>
</evidence>
<name>A0A672HBC2_SALFA</name>
<evidence type="ECO:0000256" key="6">
    <source>
        <dbReference type="ARBA" id="ARBA00023130"/>
    </source>
</evidence>
<dbReference type="InterPro" id="IPR013783">
    <property type="entry name" value="Ig-like_fold"/>
</dbReference>
<dbReference type="GO" id="GO:0002250">
    <property type="term" value="P:adaptive immune response"/>
    <property type="evidence" value="ECO:0007669"/>
    <property type="project" value="UniProtKB-KW"/>
</dbReference>
<evidence type="ECO:0000256" key="4">
    <source>
        <dbReference type="ARBA" id="ARBA00022859"/>
    </source>
</evidence>
<dbReference type="SUPFAM" id="SSF48726">
    <property type="entry name" value="Immunoglobulin"/>
    <property type="match status" value="1"/>
</dbReference>
<proteinExistence type="predicted"/>
<dbReference type="Ensembl" id="ENSSFAT00005027510.1">
    <property type="protein sequence ID" value="ENSSFAP00005026476.1"/>
    <property type="gene ID" value="ENSSFAG00005013576.1"/>
</dbReference>
<keyword evidence="4" id="KW-0391">Immunity</keyword>
<dbReference type="PROSITE" id="PS50835">
    <property type="entry name" value="IG_LIKE"/>
    <property type="match status" value="1"/>
</dbReference>
<evidence type="ECO:0000256" key="12">
    <source>
        <dbReference type="SAM" id="SignalP"/>
    </source>
</evidence>
<dbReference type="GO" id="GO:0050776">
    <property type="term" value="P:regulation of immune response"/>
    <property type="evidence" value="ECO:0007669"/>
    <property type="project" value="InterPro"/>
</dbReference>
<evidence type="ECO:0000256" key="11">
    <source>
        <dbReference type="SAM" id="Phobius"/>
    </source>
</evidence>
<dbReference type="PANTHER" id="PTHR11292:SF7">
    <property type="entry name" value="T-CELL SURFACE GLYCOPROTEIN CD8 BETA CHAIN-RELATED"/>
    <property type="match status" value="1"/>
</dbReference>
<keyword evidence="10" id="KW-0393">Immunoglobulin domain</keyword>
<keyword evidence="6" id="KW-1064">Adaptive immunity</keyword>
<feature type="chain" id="PRO_5025684491" evidence="12">
    <location>
        <begin position="20"/>
        <end position="211"/>
    </location>
</feature>
<keyword evidence="2 11" id="KW-0812">Transmembrane</keyword>
<reference evidence="14" key="2">
    <citation type="submission" date="2025-08" db="UniProtKB">
        <authorList>
            <consortium name="Ensembl"/>
        </authorList>
    </citation>
    <scope>IDENTIFICATION</scope>
</reference>
<dbReference type="Gene3D" id="2.60.40.10">
    <property type="entry name" value="Immunoglobulins"/>
    <property type="match status" value="1"/>
</dbReference>
<evidence type="ECO:0000256" key="1">
    <source>
        <dbReference type="ARBA" id="ARBA00004479"/>
    </source>
</evidence>
<dbReference type="GO" id="GO:0015026">
    <property type="term" value="F:coreceptor activity"/>
    <property type="evidence" value="ECO:0007669"/>
    <property type="project" value="InterPro"/>
</dbReference>
<dbReference type="GO" id="GO:0009986">
    <property type="term" value="C:cell surface"/>
    <property type="evidence" value="ECO:0007669"/>
    <property type="project" value="TreeGrafter"/>
</dbReference>
<evidence type="ECO:0000256" key="10">
    <source>
        <dbReference type="ARBA" id="ARBA00023319"/>
    </source>
</evidence>
<evidence type="ECO:0000256" key="2">
    <source>
        <dbReference type="ARBA" id="ARBA00022692"/>
    </source>
</evidence>
<evidence type="ECO:0000256" key="3">
    <source>
        <dbReference type="ARBA" id="ARBA00022729"/>
    </source>
</evidence>
<dbReference type="Proteomes" id="UP000472267">
    <property type="component" value="Chromosome 5"/>
</dbReference>
<keyword evidence="8" id="KW-1015">Disulfide bond</keyword>
<comment type="subcellular location">
    <subcellularLocation>
        <location evidence="1">Membrane</location>
        <topology evidence="1">Single-pass type I membrane protein</topology>
    </subcellularLocation>
</comment>
<dbReference type="InterPro" id="IPR013106">
    <property type="entry name" value="Ig_V-set"/>
</dbReference>
<dbReference type="OMA" id="SMILWPL"/>
<dbReference type="InterPro" id="IPR042414">
    <property type="entry name" value="CD8B"/>
</dbReference>
<evidence type="ECO:0000256" key="9">
    <source>
        <dbReference type="ARBA" id="ARBA00023180"/>
    </source>
</evidence>
<organism evidence="14 15">
    <name type="scientific">Salarias fasciatus</name>
    <name type="common">Jewelled blenny</name>
    <name type="synonym">Blennius fasciatus</name>
    <dbReference type="NCBI Taxonomy" id="181472"/>
    <lineage>
        <taxon>Eukaryota</taxon>
        <taxon>Metazoa</taxon>
        <taxon>Chordata</taxon>
        <taxon>Craniata</taxon>
        <taxon>Vertebrata</taxon>
        <taxon>Euteleostomi</taxon>
        <taxon>Actinopterygii</taxon>
        <taxon>Neopterygii</taxon>
        <taxon>Teleostei</taxon>
        <taxon>Neoteleostei</taxon>
        <taxon>Acanthomorphata</taxon>
        <taxon>Ovalentaria</taxon>
        <taxon>Blenniimorphae</taxon>
        <taxon>Blenniiformes</taxon>
        <taxon>Blennioidei</taxon>
        <taxon>Blenniidae</taxon>
        <taxon>Salariinae</taxon>
        <taxon>Salarias</taxon>
    </lineage>
</organism>
<dbReference type="GO" id="GO:0042288">
    <property type="term" value="F:MHC class I protein binding"/>
    <property type="evidence" value="ECO:0007669"/>
    <property type="project" value="InterPro"/>
</dbReference>
<dbReference type="AlphaFoldDB" id="A0A672HBC2"/>
<feature type="transmembrane region" description="Helical" evidence="11">
    <location>
        <begin position="170"/>
        <end position="193"/>
    </location>
</feature>
<evidence type="ECO:0000256" key="5">
    <source>
        <dbReference type="ARBA" id="ARBA00022989"/>
    </source>
</evidence>
<evidence type="ECO:0000256" key="8">
    <source>
        <dbReference type="ARBA" id="ARBA00023157"/>
    </source>
</evidence>
<dbReference type="InParanoid" id="A0A672HBC2"/>
<feature type="signal peptide" evidence="12">
    <location>
        <begin position="1"/>
        <end position="19"/>
    </location>
</feature>
<feature type="domain" description="Ig-like" evidence="13">
    <location>
        <begin position="36"/>
        <end position="130"/>
    </location>
</feature>
<reference evidence="14" key="1">
    <citation type="submission" date="2019-06" db="EMBL/GenBank/DDBJ databases">
        <authorList>
            <consortium name="Wellcome Sanger Institute Data Sharing"/>
        </authorList>
    </citation>
    <scope>NUCLEOTIDE SEQUENCE [LARGE SCALE GENOMIC DNA]</scope>
</reference>
<protein>
    <submittedName>
        <fullName evidence="14">Uncharacterized LOC115389062</fullName>
    </submittedName>
</protein>
<dbReference type="InterPro" id="IPR036179">
    <property type="entry name" value="Ig-like_dom_sf"/>
</dbReference>
<keyword evidence="15" id="KW-1185">Reference proteome</keyword>
<dbReference type="GO" id="GO:0016020">
    <property type="term" value="C:membrane"/>
    <property type="evidence" value="ECO:0007669"/>
    <property type="project" value="UniProtKB-SubCell"/>
</dbReference>
<gene>
    <name evidence="14" type="primary">cd8b</name>
</gene>
<keyword evidence="7 11" id="KW-0472">Membrane</keyword>
<dbReference type="Pfam" id="PF07686">
    <property type="entry name" value="V-set"/>
    <property type="match status" value="1"/>
</dbReference>
<accession>A0A672HBC2</accession>
<reference evidence="14" key="3">
    <citation type="submission" date="2025-09" db="UniProtKB">
        <authorList>
            <consortium name="Ensembl"/>
        </authorList>
    </citation>
    <scope>IDENTIFICATION</scope>
</reference>
<evidence type="ECO:0000256" key="7">
    <source>
        <dbReference type="ARBA" id="ARBA00023136"/>
    </source>
</evidence>
<evidence type="ECO:0000259" key="13">
    <source>
        <dbReference type="PROSITE" id="PS50835"/>
    </source>
</evidence>
<sequence length="211" mass="23630">MFPLAWTLLALSIWTCGSGQTFFQETVKTLYPKLRGSETLECDCADFSCDSVYWFRSVFNSDEVEFIGKCTNAERVYYGNVAKTRLTLNKKGSSSFMLRISKLTEADSGIYSCVLKNRTNDEMWKSGTLLLPGVTPPTEPPAIKPPPPVKPGCRCVNTKPRQAPDGCGSLVLWPLVGLISALAFALLCVLYYFSRLPKKCRHHFVKQRLVK</sequence>